<accession>A0A2R4M938</accession>
<proteinExistence type="predicted"/>
<gene>
    <name evidence="2" type="ORF">DA792_21725</name>
</gene>
<keyword evidence="2" id="KW-0614">Plasmid</keyword>
<dbReference type="EMBL" id="CP028477">
    <property type="protein sequence ID" value="AVW93656.1"/>
    <property type="molecule type" value="Genomic_DNA"/>
</dbReference>
<geneLocation type="plasmid" evidence="3">
    <name>pcblh4e</name>
</geneLocation>
<evidence type="ECO:0000313" key="3">
    <source>
        <dbReference type="Proteomes" id="UP000241447"/>
    </source>
</evidence>
<organism evidence="2 3">
    <name type="scientific">Celeribacter baekdonensis</name>
    <dbReference type="NCBI Taxonomy" id="875171"/>
    <lineage>
        <taxon>Bacteria</taxon>
        <taxon>Pseudomonadati</taxon>
        <taxon>Pseudomonadota</taxon>
        <taxon>Alphaproteobacteria</taxon>
        <taxon>Rhodobacterales</taxon>
        <taxon>Roseobacteraceae</taxon>
        <taxon>Celeribacter</taxon>
    </lineage>
</organism>
<evidence type="ECO:0008006" key="4">
    <source>
        <dbReference type="Google" id="ProtNLM"/>
    </source>
</evidence>
<sequence length="304" mass="34697">MIDFESEGFPTSIGPANGFQVLSTTWREILWAALTVGRPSISFIFQHRLASLFEALYRISQMRMALTQETFSQHLYRTNAFRQLDPTEKGAVSYALGMAFCKLFAHKLLNTHWLLHLDVFKDQLNPELRTGKSRPDLVGQNDAGDWHAFESKGRSSSPNDDAKQKAKQQAQRLVRVDGQDCRLHIGAISFFRSETLEFYWRDPAPIKEEPFEVRLPEDAWKHYYLPALSFSQSEGLDEPNGTDEIGISVEIAPHIYELLVQGQWSKAKELADRSRQELIEKGYFPDGIKLVVGESWAKGRGTFK</sequence>
<evidence type="ECO:0000256" key="1">
    <source>
        <dbReference type="SAM" id="MobiDB-lite"/>
    </source>
</evidence>
<feature type="region of interest" description="Disordered" evidence="1">
    <location>
        <begin position="148"/>
        <end position="171"/>
    </location>
</feature>
<protein>
    <recommendedName>
        <fullName evidence="4">Restriction endonuclease</fullName>
    </recommendedName>
</protein>
<dbReference type="AlphaFoldDB" id="A0A2R4M938"/>
<dbReference type="Proteomes" id="UP000241447">
    <property type="component" value="Plasmid pCBLh4e"/>
</dbReference>
<reference evidence="2 3" key="1">
    <citation type="submission" date="2018-03" db="EMBL/GenBank/DDBJ databases">
        <title>The Complete Genome of Celeribacter baekdonensis strain LH4, a Thiosulfate-Oxidizing Alphaproteobacterium Isolated from Gulf of Mexico Continental Slope Sediments.</title>
        <authorList>
            <person name="Flood B.E."/>
            <person name="Bailey J.V."/>
            <person name="Leprich D."/>
        </authorList>
    </citation>
    <scope>NUCLEOTIDE SEQUENCE [LARGE SCALE GENOMIC DNA]</scope>
    <source>
        <strain evidence="2 3">LH4</strain>
        <plasmid evidence="3">Plasmid pcblh4e</plasmid>
    </source>
</reference>
<dbReference type="KEGG" id="cbak:DA792_21725"/>
<name>A0A2R4M938_9RHOB</name>
<evidence type="ECO:0000313" key="2">
    <source>
        <dbReference type="EMBL" id="AVW93656.1"/>
    </source>
</evidence>